<gene>
    <name evidence="1" type="ORF">S12H4_07997</name>
</gene>
<evidence type="ECO:0000313" key="1">
    <source>
        <dbReference type="EMBL" id="GAI62589.1"/>
    </source>
</evidence>
<protein>
    <submittedName>
        <fullName evidence="1">Uncharacterized protein</fullName>
    </submittedName>
</protein>
<feature type="non-terminal residue" evidence="1">
    <location>
        <position position="1"/>
    </location>
</feature>
<comment type="caution">
    <text evidence="1">The sequence shown here is derived from an EMBL/GenBank/DDBJ whole genome shotgun (WGS) entry which is preliminary data.</text>
</comment>
<dbReference type="AlphaFoldDB" id="X1S482"/>
<name>X1S482_9ZZZZ</name>
<organism evidence="1">
    <name type="scientific">marine sediment metagenome</name>
    <dbReference type="NCBI Taxonomy" id="412755"/>
    <lineage>
        <taxon>unclassified sequences</taxon>
        <taxon>metagenomes</taxon>
        <taxon>ecological metagenomes</taxon>
    </lineage>
</organism>
<accession>X1S482</accession>
<reference evidence="1" key="1">
    <citation type="journal article" date="2014" name="Front. Microbiol.">
        <title>High frequency of phylogenetically diverse reductive dehalogenase-homologous genes in deep subseafloor sedimentary metagenomes.</title>
        <authorList>
            <person name="Kawai M."/>
            <person name="Futagami T."/>
            <person name="Toyoda A."/>
            <person name="Takaki Y."/>
            <person name="Nishi S."/>
            <person name="Hori S."/>
            <person name="Arai W."/>
            <person name="Tsubouchi T."/>
            <person name="Morono Y."/>
            <person name="Uchiyama I."/>
            <person name="Ito T."/>
            <person name="Fujiyama A."/>
            <person name="Inagaki F."/>
            <person name="Takami H."/>
        </authorList>
    </citation>
    <scope>NUCLEOTIDE SEQUENCE</scope>
    <source>
        <strain evidence="1">Expedition CK06-06</strain>
    </source>
</reference>
<sequence length="65" mass="7728">RPEFALPVNLIEDLEDTWLSLRGKYKDKRVAKSEIARIALEEIIKGWKEKQDNSILVKRLTDKYR</sequence>
<proteinExistence type="predicted"/>
<dbReference type="EMBL" id="BARW01003031">
    <property type="protein sequence ID" value="GAI62589.1"/>
    <property type="molecule type" value="Genomic_DNA"/>
</dbReference>